<feature type="non-terminal residue" evidence="2">
    <location>
        <position position="110"/>
    </location>
</feature>
<accession>X0U3U6</accession>
<feature type="transmembrane region" description="Helical" evidence="1">
    <location>
        <begin position="7"/>
        <end position="23"/>
    </location>
</feature>
<name>X0U3U6_9ZZZZ</name>
<sequence>MKAFERIFLYTVLAILIFYVFLVDNKVESQVAIQEEIRAKSISIVNDMGQEVVKLFTNDKNNGRVQIYTKSGNPVVSMICSDLEKGAMIVSKKNGKSVAYIIADENDNGE</sequence>
<protein>
    <submittedName>
        <fullName evidence="2">Uncharacterized protein</fullName>
    </submittedName>
</protein>
<comment type="caution">
    <text evidence="2">The sequence shown here is derived from an EMBL/GenBank/DDBJ whole genome shotgun (WGS) entry which is preliminary data.</text>
</comment>
<gene>
    <name evidence="2" type="ORF">S01H1_43425</name>
</gene>
<dbReference type="AlphaFoldDB" id="X0U3U6"/>
<evidence type="ECO:0000256" key="1">
    <source>
        <dbReference type="SAM" id="Phobius"/>
    </source>
</evidence>
<keyword evidence="1" id="KW-0812">Transmembrane</keyword>
<organism evidence="2">
    <name type="scientific">marine sediment metagenome</name>
    <dbReference type="NCBI Taxonomy" id="412755"/>
    <lineage>
        <taxon>unclassified sequences</taxon>
        <taxon>metagenomes</taxon>
        <taxon>ecological metagenomes</taxon>
    </lineage>
</organism>
<keyword evidence="1" id="KW-0472">Membrane</keyword>
<dbReference type="EMBL" id="BARS01027662">
    <property type="protein sequence ID" value="GAG00245.1"/>
    <property type="molecule type" value="Genomic_DNA"/>
</dbReference>
<evidence type="ECO:0000313" key="2">
    <source>
        <dbReference type="EMBL" id="GAG00245.1"/>
    </source>
</evidence>
<keyword evidence="1" id="KW-1133">Transmembrane helix</keyword>
<reference evidence="2" key="1">
    <citation type="journal article" date="2014" name="Front. Microbiol.">
        <title>High frequency of phylogenetically diverse reductive dehalogenase-homologous genes in deep subseafloor sedimentary metagenomes.</title>
        <authorList>
            <person name="Kawai M."/>
            <person name="Futagami T."/>
            <person name="Toyoda A."/>
            <person name="Takaki Y."/>
            <person name="Nishi S."/>
            <person name="Hori S."/>
            <person name="Arai W."/>
            <person name="Tsubouchi T."/>
            <person name="Morono Y."/>
            <person name="Uchiyama I."/>
            <person name="Ito T."/>
            <person name="Fujiyama A."/>
            <person name="Inagaki F."/>
            <person name="Takami H."/>
        </authorList>
    </citation>
    <scope>NUCLEOTIDE SEQUENCE</scope>
    <source>
        <strain evidence="2">Expedition CK06-06</strain>
    </source>
</reference>
<proteinExistence type="predicted"/>